<dbReference type="GO" id="GO:0019433">
    <property type="term" value="P:triglyceride catabolic process"/>
    <property type="evidence" value="ECO:0007669"/>
    <property type="project" value="TreeGrafter"/>
</dbReference>
<evidence type="ECO:0000256" key="2">
    <source>
        <dbReference type="PROSITE-ProRule" id="PRU01161"/>
    </source>
</evidence>
<comment type="caution">
    <text evidence="2">Lacks conserved residue(s) required for the propagation of feature annotation.</text>
</comment>
<feature type="domain" description="PNPLA" evidence="3">
    <location>
        <begin position="136"/>
        <end position="298"/>
    </location>
</feature>
<dbReference type="GO" id="GO:0005811">
    <property type="term" value="C:lipid droplet"/>
    <property type="evidence" value="ECO:0007669"/>
    <property type="project" value="TreeGrafter"/>
</dbReference>
<dbReference type="GO" id="GO:0005737">
    <property type="term" value="C:cytoplasm"/>
    <property type="evidence" value="ECO:0007669"/>
    <property type="project" value="TreeGrafter"/>
</dbReference>
<dbReference type="Pfam" id="PF01734">
    <property type="entry name" value="Patatin"/>
    <property type="match status" value="1"/>
</dbReference>
<dbReference type="AlphaFoldDB" id="A0AAD5UBT6"/>
<dbReference type="GO" id="GO:0004806">
    <property type="term" value="F:triacylglycerol lipase activity"/>
    <property type="evidence" value="ECO:0007669"/>
    <property type="project" value="TreeGrafter"/>
</dbReference>
<reference evidence="4" key="1">
    <citation type="submission" date="2020-05" db="EMBL/GenBank/DDBJ databases">
        <title>Phylogenomic resolution of chytrid fungi.</title>
        <authorList>
            <person name="Stajich J.E."/>
            <person name="Amses K."/>
            <person name="Simmons R."/>
            <person name="Seto K."/>
            <person name="Myers J."/>
            <person name="Bonds A."/>
            <person name="Quandt C.A."/>
            <person name="Barry K."/>
            <person name="Liu P."/>
            <person name="Grigoriev I."/>
            <person name="Longcore J.E."/>
            <person name="James T.Y."/>
        </authorList>
    </citation>
    <scope>NUCLEOTIDE SEQUENCE</scope>
    <source>
        <strain evidence="4">PLAUS21</strain>
    </source>
</reference>
<dbReference type="Gene3D" id="3.40.1090.10">
    <property type="entry name" value="Cytosolic phospholipase A2 catalytic domain"/>
    <property type="match status" value="1"/>
</dbReference>
<dbReference type="PANTHER" id="PTHR12406">
    <property type="entry name" value="CALCIUM-INDEPENDENT PHOSPHOLIPASE A2 IPLA2 -RELATED"/>
    <property type="match status" value="1"/>
</dbReference>
<dbReference type="SUPFAM" id="SSF52151">
    <property type="entry name" value="FabD/lysophospholipase-like"/>
    <property type="match status" value="1"/>
</dbReference>
<comment type="caution">
    <text evidence="4">The sequence shown here is derived from an EMBL/GenBank/DDBJ whole genome shotgun (WGS) entry which is preliminary data.</text>
</comment>
<evidence type="ECO:0000256" key="1">
    <source>
        <dbReference type="ARBA" id="ARBA00023098"/>
    </source>
</evidence>
<dbReference type="Proteomes" id="UP001210925">
    <property type="component" value="Unassembled WGS sequence"/>
</dbReference>
<name>A0AAD5UBT6_9FUNG</name>
<dbReference type="PROSITE" id="PS51635">
    <property type="entry name" value="PNPLA"/>
    <property type="match status" value="1"/>
</dbReference>
<dbReference type="EMBL" id="JADGKB010000104">
    <property type="protein sequence ID" value="KAJ3253627.1"/>
    <property type="molecule type" value="Genomic_DNA"/>
</dbReference>
<evidence type="ECO:0000313" key="5">
    <source>
        <dbReference type="Proteomes" id="UP001210925"/>
    </source>
</evidence>
<dbReference type="PANTHER" id="PTHR12406:SF7">
    <property type="entry name" value="PATATIN-LIKE PHOSPHOLIPASE DOMAIN-CONTAINING PROTEIN 4"/>
    <property type="match status" value="1"/>
</dbReference>
<evidence type="ECO:0000259" key="3">
    <source>
        <dbReference type="PROSITE" id="PS51635"/>
    </source>
</evidence>
<keyword evidence="5" id="KW-1185">Reference proteome</keyword>
<dbReference type="InterPro" id="IPR002641">
    <property type="entry name" value="PNPLA_dom"/>
</dbReference>
<dbReference type="GO" id="GO:0055088">
    <property type="term" value="P:lipid homeostasis"/>
    <property type="evidence" value="ECO:0007669"/>
    <property type="project" value="TreeGrafter"/>
</dbReference>
<organism evidence="4 5">
    <name type="scientific">Boothiomyces macroporosus</name>
    <dbReference type="NCBI Taxonomy" id="261099"/>
    <lineage>
        <taxon>Eukaryota</taxon>
        <taxon>Fungi</taxon>
        <taxon>Fungi incertae sedis</taxon>
        <taxon>Chytridiomycota</taxon>
        <taxon>Chytridiomycota incertae sedis</taxon>
        <taxon>Chytridiomycetes</taxon>
        <taxon>Rhizophydiales</taxon>
        <taxon>Terramycetaceae</taxon>
        <taxon>Boothiomyces</taxon>
    </lineage>
</organism>
<protein>
    <submittedName>
        <fullName evidence="4">1-acylglycerol-3-phosphate O-acyltransferase pnpla3</fullName>
    </submittedName>
</protein>
<dbReference type="InterPro" id="IPR033562">
    <property type="entry name" value="PLPL"/>
</dbReference>
<sequence>MTVFSTCSYYALSLTGYGLKTALGISDKIISFFEEPAVHIFNSLPIEELKLYLQPVVDPRLRILPKAQVHHRPKNIYQVRNEILELIQMSLNSIPITSELLHSFIHNTHSKVGVDMELLKQYHIYPSGFQTDTISFSFCDTNWLFFYQLGVAECLIDCMNPDILHSSLFIGTGTGAIVAAILALKLDIQHVQLILMNFVSELSKRPFGYISVMSENWRNQLNEIIPETVETDKLYVSLTNFASLENYSTNEFNSKDELVDGILASCYTPIVYESPVKFKNSFYINGSFSKYMPTLDGLTITVSPHKDEADICPTITKYTPVQTHFPSHDLKTLELQIVDGYKDTKRWLKKMYNTKSISNRFFKEGFPNKLL</sequence>
<accession>A0AAD5UBT6</accession>
<evidence type="ECO:0000313" key="4">
    <source>
        <dbReference type="EMBL" id="KAJ3253627.1"/>
    </source>
</evidence>
<dbReference type="InterPro" id="IPR016035">
    <property type="entry name" value="Acyl_Trfase/lysoPLipase"/>
</dbReference>
<gene>
    <name evidence="4" type="primary">PNPLA3</name>
    <name evidence="4" type="ORF">HK103_000415</name>
</gene>
<proteinExistence type="predicted"/>
<dbReference type="GO" id="GO:0016020">
    <property type="term" value="C:membrane"/>
    <property type="evidence" value="ECO:0007669"/>
    <property type="project" value="TreeGrafter"/>
</dbReference>
<keyword evidence="1" id="KW-0443">Lipid metabolism</keyword>